<protein>
    <recommendedName>
        <fullName evidence="1">Carbohydrate-binding domain-containing protein</fullName>
    </recommendedName>
</protein>
<dbReference type="EMBL" id="UOGD01000078">
    <property type="protein sequence ID" value="VAX17420.1"/>
    <property type="molecule type" value="Genomic_DNA"/>
</dbReference>
<feature type="domain" description="Carbohydrate-binding" evidence="1">
    <location>
        <begin position="50"/>
        <end position="245"/>
    </location>
</feature>
<dbReference type="InterPro" id="IPR010502">
    <property type="entry name" value="Carb-bd_dom_fam9"/>
</dbReference>
<accession>A0A3B1C3I4</accession>
<evidence type="ECO:0000313" key="2">
    <source>
        <dbReference type="EMBL" id="VAX17420.1"/>
    </source>
</evidence>
<dbReference type="GO" id="GO:0030246">
    <property type="term" value="F:carbohydrate binding"/>
    <property type="evidence" value="ECO:0007669"/>
    <property type="project" value="InterPro"/>
</dbReference>
<proteinExistence type="predicted"/>
<name>A0A3B1C3I4_9ZZZZ</name>
<sequence length="246" mass="29264">MMKMVLSRIVFLMFALFSLLSFTTEGDLVYRIKKIDKEIKVDANWNKDIWKNIDALQLKNYMGAKPEHFPTVYAKVAYSDSNLYVIFKVNDQYVRSVAKKYQDKVFEDSCVEFFFTPDDNSKKGYFNLESNCGGVQLFHYNSLNDQKRVPIKYEDYQKVTVAHSLPKINDPEIKKKITWYLEYKIPFELIEKYYKMKKPTAGTEWKGNFYKCGDKTSHPHWLTWNKVEYPTPNFHMPQYFGTLIFE</sequence>
<dbReference type="GO" id="GO:0016052">
    <property type="term" value="P:carbohydrate catabolic process"/>
    <property type="evidence" value="ECO:0007669"/>
    <property type="project" value="InterPro"/>
</dbReference>
<dbReference type="AlphaFoldDB" id="A0A3B1C3I4"/>
<gene>
    <name evidence="2" type="ORF">MNBD_IGNAVI01-1202</name>
</gene>
<dbReference type="CDD" id="cd09620">
    <property type="entry name" value="CBM9_like_3"/>
    <property type="match status" value="1"/>
</dbReference>
<dbReference type="SUPFAM" id="SSF49344">
    <property type="entry name" value="CBD9-like"/>
    <property type="match status" value="1"/>
</dbReference>
<reference evidence="2" key="1">
    <citation type="submission" date="2018-06" db="EMBL/GenBank/DDBJ databases">
        <authorList>
            <person name="Zhirakovskaya E."/>
        </authorList>
    </citation>
    <scope>NUCLEOTIDE SEQUENCE</scope>
</reference>
<dbReference type="GO" id="GO:0004553">
    <property type="term" value="F:hydrolase activity, hydrolyzing O-glycosyl compounds"/>
    <property type="evidence" value="ECO:0007669"/>
    <property type="project" value="InterPro"/>
</dbReference>
<organism evidence="2">
    <name type="scientific">hydrothermal vent metagenome</name>
    <dbReference type="NCBI Taxonomy" id="652676"/>
    <lineage>
        <taxon>unclassified sequences</taxon>
        <taxon>metagenomes</taxon>
        <taxon>ecological metagenomes</taxon>
    </lineage>
</organism>
<evidence type="ECO:0000259" key="1">
    <source>
        <dbReference type="Pfam" id="PF16011"/>
    </source>
</evidence>
<dbReference type="Pfam" id="PF16011">
    <property type="entry name" value="CBM9_2"/>
    <property type="match status" value="1"/>
</dbReference>
<dbReference type="Gene3D" id="2.60.40.1190">
    <property type="match status" value="1"/>
</dbReference>